<protein>
    <recommendedName>
        <fullName evidence="1">RNase H type-1 domain-containing protein</fullName>
    </recommendedName>
</protein>
<dbReference type="SUPFAM" id="SSF53098">
    <property type="entry name" value="Ribonuclease H-like"/>
    <property type="match status" value="1"/>
</dbReference>
<dbReference type="InterPro" id="IPR002156">
    <property type="entry name" value="RNaseH_domain"/>
</dbReference>
<name>A0ABD0TUC8_DENTH</name>
<feature type="domain" description="RNase H type-1" evidence="1">
    <location>
        <begin position="175"/>
        <end position="297"/>
    </location>
</feature>
<dbReference type="InterPro" id="IPR012337">
    <property type="entry name" value="RNaseH-like_sf"/>
</dbReference>
<dbReference type="Pfam" id="PF13456">
    <property type="entry name" value="RVT_3"/>
    <property type="match status" value="1"/>
</dbReference>
<comment type="caution">
    <text evidence="2">The sequence shown here is derived from an EMBL/GenBank/DDBJ whole genome shotgun (WGS) entry which is preliminary data.</text>
</comment>
<dbReference type="Proteomes" id="UP001552299">
    <property type="component" value="Unassembled WGS sequence"/>
</dbReference>
<accession>A0ABD0TUC8</accession>
<dbReference type="PANTHER" id="PTHR47723:SF19">
    <property type="entry name" value="POLYNUCLEOTIDYL TRANSFERASE, RIBONUCLEASE H-LIKE SUPERFAMILY PROTEIN"/>
    <property type="match status" value="1"/>
</dbReference>
<sequence length="558" mass="62554">MAAGYEEQDKVDGWFLKLKLNPWVEWFIWRICRNAIPTNDYLLAESNLCPRGCLEVGDVDHCTATCPRLMQVILLLNAWGFSVPTFYSFSDILKKLKAISVRNSFLAKMYLVLIFHSWNNRNRVKHGVGVDSDIVTASKVLSVMATLHSDKVIWANWGTNQPIRLSYFWHPLLPYDGSLQKSYKAGAGGVVRDCRGRFLLAFGCGSVHWDCAQVELLAFKTLKNFVQNWMLEAEGIIIEGDNLNVINFLHNLYSKPGKVMNDRIEEDLLFLRRFDKVLFNFVNRQCNKLANYCANLACEIDFLWDVISDNNIPPSFIWLLKEECDRLPFGINSYDSGPSELSASAAKWHHDMKHQTKKIMRNMNQLGIVAQALLAKASLVTFIATPTAALAIKQGIDAIAAAANLSPATMTATPSTVVCVRINVNASSPTTIRSWATCDPTYARKLVASYRASRVIAFYSFRFVRGSQLVISSVHPDGFSSSRKSLDLYKSANGVPLVIRDVSNFPNPLKMVSYVGKGKNVMENDLDVSYKSSPISNKVQFNSFNQMAHLDKVASLSV</sequence>
<evidence type="ECO:0000259" key="1">
    <source>
        <dbReference type="Pfam" id="PF13456"/>
    </source>
</evidence>
<gene>
    <name evidence="2" type="ORF">M5K25_027631</name>
</gene>
<dbReference type="AlphaFoldDB" id="A0ABD0TUC8"/>
<proteinExistence type="predicted"/>
<dbReference type="InterPro" id="IPR053151">
    <property type="entry name" value="RNase_H-like"/>
</dbReference>
<evidence type="ECO:0000313" key="3">
    <source>
        <dbReference type="Proteomes" id="UP001552299"/>
    </source>
</evidence>
<dbReference type="PANTHER" id="PTHR47723">
    <property type="entry name" value="OS05G0353850 PROTEIN"/>
    <property type="match status" value="1"/>
</dbReference>
<dbReference type="InterPro" id="IPR036397">
    <property type="entry name" value="RNaseH_sf"/>
</dbReference>
<dbReference type="InterPro" id="IPR044730">
    <property type="entry name" value="RNase_H-like_dom_plant"/>
</dbReference>
<keyword evidence="3" id="KW-1185">Reference proteome</keyword>
<dbReference type="Gene3D" id="3.30.420.10">
    <property type="entry name" value="Ribonuclease H-like superfamily/Ribonuclease H"/>
    <property type="match status" value="1"/>
</dbReference>
<evidence type="ECO:0000313" key="2">
    <source>
        <dbReference type="EMBL" id="KAL0903267.1"/>
    </source>
</evidence>
<dbReference type="EMBL" id="JANQDX010000020">
    <property type="protein sequence ID" value="KAL0903267.1"/>
    <property type="molecule type" value="Genomic_DNA"/>
</dbReference>
<reference evidence="2 3" key="1">
    <citation type="journal article" date="2024" name="Plant Biotechnol. J.">
        <title>Dendrobium thyrsiflorum genome and its molecular insights into genes involved in important horticultural traits.</title>
        <authorList>
            <person name="Chen B."/>
            <person name="Wang J.Y."/>
            <person name="Zheng P.J."/>
            <person name="Li K.L."/>
            <person name="Liang Y.M."/>
            <person name="Chen X.F."/>
            <person name="Zhang C."/>
            <person name="Zhao X."/>
            <person name="He X."/>
            <person name="Zhang G.Q."/>
            <person name="Liu Z.J."/>
            <person name="Xu Q."/>
        </authorList>
    </citation>
    <scope>NUCLEOTIDE SEQUENCE [LARGE SCALE GENOMIC DNA]</scope>
    <source>
        <strain evidence="2">GZMU011</strain>
    </source>
</reference>
<organism evidence="2 3">
    <name type="scientific">Dendrobium thyrsiflorum</name>
    <name type="common">Pinecone-like raceme dendrobium</name>
    <name type="synonym">Orchid</name>
    <dbReference type="NCBI Taxonomy" id="117978"/>
    <lineage>
        <taxon>Eukaryota</taxon>
        <taxon>Viridiplantae</taxon>
        <taxon>Streptophyta</taxon>
        <taxon>Embryophyta</taxon>
        <taxon>Tracheophyta</taxon>
        <taxon>Spermatophyta</taxon>
        <taxon>Magnoliopsida</taxon>
        <taxon>Liliopsida</taxon>
        <taxon>Asparagales</taxon>
        <taxon>Orchidaceae</taxon>
        <taxon>Epidendroideae</taxon>
        <taxon>Malaxideae</taxon>
        <taxon>Dendrobiinae</taxon>
        <taxon>Dendrobium</taxon>
    </lineage>
</organism>
<dbReference type="CDD" id="cd06222">
    <property type="entry name" value="RNase_H_like"/>
    <property type="match status" value="1"/>
</dbReference>